<feature type="compositionally biased region" description="Gly residues" evidence="1">
    <location>
        <begin position="17"/>
        <end position="40"/>
    </location>
</feature>
<evidence type="ECO:0000259" key="2">
    <source>
        <dbReference type="Pfam" id="PF23477"/>
    </source>
</evidence>
<feature type="region of interest" description="Disordered" evidence="1">
    <location>
        <begin position="1"/>
        <end position="76"/>
    </location>
</feature>
<proteinExistence type="predicted"/>
<sequence length="226" mass="23465">MKDFKQGGGFGAKKSGGISGGGFANKRGGGSFGGRSSGGGFRDRPAGSSFDRRDSGDRGFGRGGFRGASASARPAMHTATCAECGNSCEVPFKPTGDRPVYCSNCFKAKDGGSAPRSERSFSADRSFSKPSYSLPIQSSAPSNDQLEKLNSKLDQILVALKSLAPVSTPKVVPVATASVSTPKVAVKSEVKTAKAEVKEIKSKAKAVKPKKVVKAKAKKIKKANKK</sequence>
<dbReference type="InterPro" id="IPR026363">
    <property type="entry name" value="CxxC-x17-CxxC_dom"/>
</dbReference>
<evidence type="ECO:0000256" key="1">
    <source>
        <dbReference type="SAM" id="MobiDB-lite"/>
    </source>
</evidence>
<feature type="domain" description="CxxC-x17-CxxC" evidence="2">
    <location>
        <begin position="76"/>
        <end position="109"/>
    </location>
</feature>
<dbReference type="Pfam" id="PF23477">
    <property type="entry name" value="zf_Tbcl_2"/>
    <property type="match status" value="1"/>
</dbReference>
<name>A0A2H0V8Q7_9BACT</name>
<evidence type="ECO:0000313" key="3">
    <source>
        <dbReference type="EMBL" id="PIR95451.1"/>
    </source>
</evidence>
<protein>
    <recommendedName>
        <fullName evidence="2">CxxC-x17-CxxC domain-containing protein</fullName>
    </recommendedName>
</protein>
<dbReference type="AlphaFoldDB" id="A0A2H0V8Q7"/>
<evidence type="ECO:0000313" key="4">
    <source>
        <dbReference type="Proteomes" id="UP000229972"/>
    </source>
</evidence>
<dbReference type="Proteomes" id="UP000229972">
    <property type="component" value="Unassembled WGS sequence"/>
</dbReference>
<accession>A0A2H0V8Q7</accession>
<dbReference type="NCBIfam" id="TIGR04272">
    <property type="entry name" value="cxxc_cxxc_Mbark"/>
    <property type="match status" value="1"/>
</dbReference>
<gene>
    <name evidence="3" type="ORF">COT93_02405</name>
</gene>
<feature type="region of interest" description="Disordered" evidence="1">
    <location>
        <begin position="106"/>
        <end position="143"/>
    </location>
</feature>
<dbReference type="EMBL" id="PFAL01000021">
    <property type="protein sequence ID" value="PIR95451.1"/>
    <property type="molecule type" value="Genomic_DNA"/>
</dbReference>
<reference evidence="4" key="1">
    <citation type="submission" date="2017-09" db="EMBL/GenBank/DDBJ databases">
        <title>Depth-based differentiation of microbial function through sediment-hosted aquifers and enrichment of novel symbionts in the deep terrestrial subsurface.</title>
        <authorList>
            <person name="Probst A.J."/>
            <person name="Ladd B."/>
            <person name="Jarett J.K."/>
            <person name="Geller-Mcgrath D.E."/>
            <person name="Sieber C.M.K."/>
            <person name="Emerson J.B."/>
            <person name="Anantharaman K."/>
            <person name="Thomas B.C."/>
            <person name="Malmstrom R."/>
            <person name="Stieglmeier M."/>
            <person name="Klingl A."/>
            <person name="Woyke T."/>
            <person name="Ryan C.M."/>
            <person name="Banfield J.F."/>
        </authorList>
    </citation>
    <scope>NUCLEOTIDE SEQUENCE [LARGE SCALE GENOMIC DNA]</scope>
</reference>
<feature type="compositionally biased region" description="Gly residues" evidence="1">
    <location>
        <begin position="1"/>
        <end position="11"/>
    </location>
</feature>
<comment type="caution">
    <text evidence="3">The sequence shown here is derived from an EMBL/GenBank/DDBJ whole genome shotgun (WGS) entry which is preliminary data.</text>
</comment>
<organism evidence="3 4">
    <name type="scientific">Candidatus Falkowbacteria bacterium CG10_big_fil_rev_8_21_14_0_10_37_18</name>
    <dbReference type="NCBI Taxonomy" id="1974562"/>
    <lineage>
        <taxon>Bacteria</taxon>
        <taxon>Candidatus Falkowiibacteriota</taxon>
    </lineage>
</organism>
<feature type="compositionally biased region" description="Basic and acidic residues" evidence="1">
    <location>
        <begin position="41"/>
        <end position="60"/>
    </location>
</feature>
<feature type="compositionally biased region" description="Polar residues" evidence="1">
    <location>
        <begin position="123"/>
        <end position="143"/>
    </location>
</feature>